<protein>
    <submittedName>
        <fullName evidence="2">Uncharacterized protein</fullName>
    </submittedName>
</protein>
<dbReference type="Proteomes" id="UP000887013">
    <property type="component" value="Unassembled WGS sequence"/>
</dbReference>
<organism evidence="2 3">
    <name type="scientific">Nephila pilipes</name>
    <name type="common">Giant wood spider</name>
    <name type="synonym">Nephila maculata</name>
    <dbReference type="NCBI Taxonomy" id="299642"/>
    <lineage>
        <taxon>Eukaryota</taxon>
        <taxon>Metazoa</taxon>
        <taxon>Ecdysozoa</taxon>
        <taxon>Arthropoda</taxon>
        <taxon>Chelicerata</taxon>
        <taxon>Arachnida</taxon>
        <taxon>Araneae</taxon>
        <taxon>Araneomorphae</taxon>
        <taxon>Entelegynae</taxon>
        <taxon>Araneoidea</taxon>
        <taxon>Nephilidae</taxon>
        <taxon>Nephila</taxon>
    </lineage>
</organism>
<feature type="region of interest" description="Disordered" evidence="1">
    <location>
        <begin position="50"/>
        <end position="70"/>
    </location>
</feature>
<name>A0A8X6N3N8_NEPPI</name>
<dbReference type="EMBL" id="BMAW01099781">
    <property type="protein sequence ID" value="GFS91690.1"/>
    <property type="molecule type" value="Genomic_DNA"/>
</dbReference>
<comment type="caution">
    <text evidence="2">The sequence shown here is derived from an EMBL/GenBank/DDBJ whole genome shotgun (WGS) entry which is preliminary data.</text>
</comment>
<accession>A0A8X6N3N8</accession>
<sequence length="99" mass="11444">MLKTPNLVRSPKLSILRRIKKTAHSREYPFKHYAQKRSTPDSIFSKIIQAGSTPSFSRGDKLDTDDKLERPSVSYMDAVSQVLRNPDVQIENQERIRTQ</sequence>
<keyword evidence="3" id="KW-1185">Reference proteome</keyword>
<proteinExistence type="predicted"/>
<feature type="compositionally biased region" description="Basic and acidic residues" evidence="1">
    <location>
        <begin position="58"/>
        <end position="70"/>
    </location>
</feature>
<evidence type="ECO:0000256" key="1">
    <source>
        <dbReference type="SAM" id="MobiDB-lite"/>
    </source>
</evidence>
<evidence type="ECO:0000313" key="3">
    <source>
        <dbReference type="Proteomes" id="UP000887013"/>
    </source>
</evidence>
<evidence type="ECO:0000313" key="2">
    <source>
        <dbReference type="EMBL" id="GFS91690.1"/>
    </source>
</evidence>
<gene>
    <name evidence="2" type="ORF">NPIL_57241</name>
</gene>
<dbReference type="AlphaFoldDB" id="A0A8X6N3N8"/>
<reference evidence="2" key="1">
    <citation type="submission" date="2020-08" db="EMBL/GenBank/DDBJ databases">
        <title>Multicomponent nature underlies the extraordinary mechanical properties of spider dragline silk.</title>
        <authorList>
            <person name="Kono N."/>
            <person name="Nakamura H."/>
            <person name="Mori M."/>
            <person name="Yoshida Y."/>
            <person name="Ohtoshi R."/>
            <person name="Malay A.D."/>
            <person name="Moran D.A.P."/>
            <person name="Tomita M."/>
            <person name="Numata K."/>
            <person name="Arakawa K."/>
        </authorList>
    </citation>
    <scope>NUCLEOTIDE SEQUENCE</scope>
</reference>